<sequence>MPFHPDVGQSQLEAFRLGAAPLGGDGGDGGGRDFGTKDNPISPNYDLPGFVRLPLYNEHSGEFVGWETLRDPTFGTGTGSGAASPQFRPGELALLQAELAERERSSRVQEAQGARRITLDRALGGLNAFNQSRTLADNRRLSAFQEARQLMGLLVPKGTTEFPGLGAGGALAQVSQNFNLPFTPSPVVEREFNPQALATPAEGNLPFQIGAMLRGVGQI</sequence>
<organism evidence="2">
    <name type="scientific">marine sediment metagenome</name>
    <dbReference type="NCBI Taxonomy" id="412755"/>
    <lineage>
        <taxon>unclassified sequences</taxon>
        <taxon>metagenomes</taxon>
        <taxon>ecological metagenomes</taxon>
    </lineage>
</organism>
<feature type="region of interest" description="Disordered" evidence="1">
    <location>
        <begin position="18"/>
        <end position="41"/>
    </location>
</feature>
<evidence type="ECO:0000256" key="1">
    <source>
        <dbReference type="SAM" id="MobiDB-lite"/>
    </source>
</evidence>
<evidence type="ECO:0000313" key="2">
    <source>
        <dbReference type="EMBL" id="KKN72527.1"/>
    </source>
</evidence>
<proteinExistence type="predicted"/>
<gene>
    <name evidence="2" type="ORF">LCGC14_0410310</name>
</gene>
<protein>
    <submittedName>
        <fullName evidence="2">Uncharacterized protein</fullName>
    </submittedName>
</protein>
<comment type="caution">
    <text evidence="2">The sequence shown here is derived from an EMBL/GenBank/DDBJ whole genome shotgun (WGS) entry which is preliminary data.</text>
</comment>
<dbReference type="AlphaFoldDB" id="A0A0F9TC66"/>
<accession>A0A0F9TC66</accession>
<name>A0A0F9TC66_9ZZZZ</name>
<reference evidence="2" key="1">
    <citation type="journal article" date="2015" name="Nature">
        <title>Complex archaea that bridge the gap between prokaryotes and eukaryotes.</title>
        <authorList>
            <person name="Spang A."/>
            <person name="Saw J.H."/>
            <person name="Jorgensen S.L."/>
            <person name="Zaremba-Niedzwiedzka K."/>
            <person name="Martijn J."/>
            <person name="Lind A.E."/>
            <person name="van Eijk R."/>
            <person name="Schleper C."/>
            <person name="Guy L."/>
            <person name="Ettema T.J."/>
        </authorList>
    </citation>
    <scope>NUCLEOTIDE SEQUENCE</scope>
</reference>
<dbReference type="EMBL" id="LAZR01000361">
    <property type="protein sequence ID" value="KKN72527.1"/>
    <property type="molecule type" value="Genomic_DNA"/>
</dbReference>